<dbReference type="InterPro" id="IPR018712">
    <property type="entry name" value="Tle1-like_cat"/>
</dbReference>
<dbReference type="KEGG" id="gsn:YC6258_04604"/>
<evidence type="ECO:0000313" key="4">
    <source>
        <dbReference type="Proteomes" id="UP000032266"/>
    </source>
</evidence>
<feature type="domain" description="T6SS Phospholipase effector Tle1-like catalytic" evidence="2">
    <location>
        <begin position="428"/>
        <end position="558"/>
    </location>
</feature>
<accession>A0A0C5VQV4</accession>
<protein>
    <recommendedName>
        <fullName evidence="2">T6SS Phospholipase effector Tle1-like catalytic domain-containing protein</fullName>
    </recommendedName>
</protein>
<name>A0A0C5VQV4_9GAMM</name>
<evidence type="ECO:0000256" key="1">
    <source>
        <dbReference type="SAM" id="MobiDB-lite"/>
    </source>
</evidence>
<organism evidence="3 4">
    <name type="scientific">Gynuella sunshinyii YC6258</name>
    <dbReference type="NCBI Taxonomy" id="1445510"/>
    <lineage>
        <taxon>Bacteria</taxon>
        <taxon>Pseudomonadati</taxon>
        <taxon>Pseudomonadota</taxon>
        <taxon>Gammaproteobacteria</taxon>
        <taxon>Oceanospirillales</taxon>
        <taxon>Saccharospirillaceae</taxon>
        <taxon>Gynuella</taxon>
    </lineage>
</organism>
<reference evidence="3 4" key="1">
    <citation type="submission" date="2014-01" db="EMBL/GenBank/DDBJ databases">
        <title>Full genme sequencing of cellulolytic bacterium Gynuella sunshinyii YC6258T gen. nov., sp. nov.</title>
        <authorList>
            <person name="Khan H."/>
            <person name="Chung E.J."/>
            <person name="Chung Y.R."/>
        </authorList>
    </citation>
    <scope>NUCLEOTIDE SEQUENCE [LARGE SCALE GENOMIC DNA]</scope>
    <source>
        <strain evidence="3 4">YC6258</strain>
    </source>
</reference>
<dbReference type="EMBL" id="CP007142">
    <property type="protein sequence ID" value="AJQ96636.1"/>
    <property type="molecule type" value="Genomic_DNA"/>
</dbReference>
<dbReference type="Proteomes" id="UP000032266">
    <property type="component" value="Chromosome"/>
</dbReference>
<sequence>MSQDISTLPQAIKDFIQRHGYSLNPLCWVATYQYPKDAKAFTPEQTSLHMFVLDSGGQLSLLRHHESLRRGTVYELGPREVRGTPTPAKPRINLDKPAPIWTDNITDTQPEGIPGVDAFDNPDYFAWLQYRYPDQKTGVLTDYRITTNTQVFQGKLSGSTGQLSLTGPEQICYDIGTPVTAEQWQQTRDALQQVCDQLTEQRQHATPLASWPATMQPLHLINTEILLPGDPKQMDAALFNDQGDPLASLFTMGQDIWDCGYQRPDIFARRFSQQCKADSKTLSSQLGQSLGILDPDLPSVGLCLVDLIYLLDHECELQPLKTMAGQLNAEDPDAWAKEAALAALISYRGKPRPESRPGNQSPYFDSLSDIGKQLYQLAEQQRQQDKVFTQTEQHNCSLQKILKVPQLGSLWCYTAPTNRSRPKRILRLGVFFDGTNQNRYNDEQLPDRDISNVAKMQDLYLEQTIDRAYEIITSRAIYIPGVGTITGVQILNGYKVKEDKIGLGFGIGKEGGQARIVYALEQMHMRLSENSYDELIFDVFGFSRGAALARHFVNMINQWAAEYQPYGVLNAVDAFPQQISGRVAFVGLWDTVGSFYWPGNDKQGEFNLNLNEASAEQVVHLVAAHEVRHNFPSTRISDAKGRLPANFTETIVPGVHADVGGGYENPTPGAATSFDDWRDFYRVKKVYDAGWEEFRVRQLQRDIERRGHTIMMQGTQVYELIPIRKELSIYPLRQMYDMAKVAGLPLWNIDPHNAAYNIPEDLAWCYQNWRNNGAELDNAKIYLEDYIHTSERGLSIVNTPGILFKSREVFPNRPRLAITPRKHHEHA</sequence>
<gene>
    <name evidence="3" type="ORF">YC6258_04604</name>
</gene>
<feature type="domain" description="T6SS Phospholipase effector Tle1-like catalytic" evidence="2">
    <location>
        <begin position="577"/>
        <end position="666"/>
    </location>
</feature>
<dbReference type="PATRIC" id="fig|1445510.3.peg.4567"/>
<dbReference type="RefSeq" id="WP_044618605.1">
    <property type="nucleotide sequence ID" value="NZ_CP007142.1"/>
</dbReference>
<dbReference type="HOGENOM" id="CLU_342496_0_0_6"/>
<dbReference type="OrthoDB" id="4378831at2"/>
<dbReference type="PANTHER" id="PTHR33840">
    <property type="match status" value="1"/>
</dbReference>
<feature type="region of interest" description="Disordered" evidence="1">
    <location>
        <begin position="78"/>
        <end position="100"/>
    </location>
</feature>
<keyword evidence="4" id="KW-1185">Reference proteome</keyword>
<dbReference type="STRING" id="1445510.YC6258_04604"/>
<dbReference type="AlphaFoldDB" id="A0A0C5VQV4"/>
<dbReference type="PANTHER" id="PTHR33840:SF1">
    <property type="entry name" value="TLE1 PHOSPHOLIPASE DOMAIN-CONTAINING PROTEIN"/>
    <property type="match status" value="1"/>
</dbReference>
<evidence type="ECO:0000259" key="2">
    <source>
        <dbReference type="Pfam" id="PF09994"/>
    </source>
</evidence>
<proteinExistence type="predicted"/>
<dbReference type="Pfam" id="PF09994">
    <property type="entry name" value="T6SS_Tle1-like_cat"/>
    <property type="match status" value="2"/>
</dbReference>
<evidence type="ECO:0000313" key="3">
    <source>
        <dbReference type="EMBL" id="AJQ96636.1"/>
    </source>
</evidence>